<dbReference type="EMBL" id="KZ819191">
    <property type="protein sequence ID" value="PWZ01050.1"/>
    <property type="molecule type" value="Genomic_DNA"/>
</dbReference>
<evidence type="ECO:0000256" key="9">
    <source>
        <dbReference type="RuleBase" id="RU003814"/>
    </source>
</evidence>
<sequence>MTLPATASPGGPHAGMGGAKLSHQAPLDTIVKDRSSLKLINALSLQLRRSQLSGPEKVAEATAKTLRSVVSSARYSNMQELIDIIKAAGRTLQLSQPNEQAIGNVTRRVVHLLREEAKAAIQEAREHAEGHGGDMSGINSLANSISDLRIGASLPVPGHVHTPSAGSSSNSIPQLPSSSAAALSSTATRQSLHSAFSPLAAGMPSSTTSTPASASATPASTSAPGSGFIRPGPNPLRVASGLHSAEGSSASSSSAFVHGSFSISDLVAAGAMATSSSSSMIHTPADGGSYASTPHASLSRKGSGVFDTSLTGISQHIGESSLREDPDAEAEAEAAALDTTASPVESDLDAQEDDDDDDESDDDDDDDDDDDGFGEEDSDKLNKKKGAGAYFLKPLLIQAIQDLIDELETVDDNIAKVSRDHIHSGEVILTLGTSATVESFFKAAAKDRRFTVIVPEAAPSYEGHSLARTLSGAGIDVLLVPDSAVFGVMPRVSKVVMGAHAVLANGGLLASASAYPVALAAKSHSTPVVILTGIYKICPEWSSIQSFTNDSYSNAPNPSDLIDYNSSSNIVQNAEIVSNALDYVPPHLVDVFITNIGEHPPSYVYRLVKENYHELDTVL</sequence>
<dbReference type="AlphaFoldDB" id="A0A317XT39"/>
<evidence type="ECO:0000313" key="12">
    <source>
        <dbReference type="Proteomes" id="UP000246740"/>
    </source>
</evidence>
<dbReference type="GO" id="GO:0005085">
    <property type="term" value="F:guanyl-nucleotide exchange factor activity"/>
    <property type="evidence" value="ECO:0007669"/>
    <property type="project" value="TreeGrafter"/>
</dbReference>
<dbReference type="OrthoDB" id="269919at2759"/>
<feature type="region of interest" description="Disordered" evidence="10">
    <location>
        <begin position="156"/>
        <end position="186"/>
    </location>
</feature>
<dbReference type="SUPFAM" id="SSF100950">
    <property type="entry name" value="NagB/RpiA/CoA transferase-like"/>
    <property type="match status" value="1"/>
</dbReference>
<evidence type="ECO:0000313" key="11">
    <source>
        <dbReference type="EMBL" id="PWZ01050.1"/>
    </source>
</evidence>
<comment type="subunit">
    <text evidence="8">Component of the translation initiation factor 2B (eIF2B) complex which is a heterodecamer of two sets of five different subunits: alpha, beta, gamma, delta and epsilon. Subunits alpha, beta and delta comprise a regulatory subcomplex and subunits epsilon and gamma comprise a catalytic subcomplex. Within the complex, the hexameric regulatory complex resides at the center, with the two heterodimeric catalytic subcomplexes bound on opposite sides.</text>
</comment>
<dbReference type="Pfam" id="PF01008">
    <property type="entry name" value="IF-2B"/>
    <property type="match status" value="1"/>
</dbReference>
<evidence type="ECO:0000256" key="10">
    <source>
        <dbReference type="SAM" id="MobiDB-lite"/>
    </source>
</evidence>
<evidence type="ECO:0000256" key="3">
    <source>
        <dbReference type="ARBA" id="ARBA00022490"/>
    </source>
</evidence>
<feature type="region of interest" description="Disordered" evidence="10">
    <location>
        <begin position="1"/>
        <end position="20"/>
    </location>
</feature>
<feature type="compositionally biased region" description="Acidic residues" evidence="10">
    <location>
        <begin position="346"/>
        <end position="378"/>
    </location>
</feature>
<evidence type="ECO:0000256" key="8">
    <source>
        <dbReference type="ARBA" id="ARBA00046432"/>
    </source>
</evidence>
<evidence type="ECO:0000256" key="7">
    <source>
        <dbReference type="ARBA" id="ARBA00044228"/>
    </source>
</evidence>
<evidence type="ECO:0000256" key="1">
    <source>
        <dbReference type="ARBA" id="ARBA00004514"/>
    </source>
</evidence>
<dbReference type="InterPro" id="IPR000649">
    <property type="entry name" value="IF-2B-related"/>
</dbReference>
<dbReference type="STRING" id="1882483.A0A317XT39"/>
<feature type="region of interest" description="Disordered" evidence="10">
    <location>
        <begin position="318"/>
        <end position="381"/>
    </location>
</feature>
<dbReference type="PANTHER" id="PTHR45859">
    <property type="entry name" value="TRANSLATION INITIATION FACTOR EIF-2B SUBUNIT BETA"/>
    <property type="match status" value="1"/>
</dbReference>
<feature type="region of interest" description="Disordered" evidence="10">
    <location>
        <begin position="198"/>
        <end position="251"/>
    </location>
</feature>
<dbReference type="GO" id="GO:0003743">
    <property type="term" value="F:translation initiation factor activity"/>
    <property type="evidence" value="ECO:0007669"/>
    <property type="project" value="UniProtKB-KW"/>
</dbReference>
<keyword evidence="3" id="KW-0963">Cytoplasm</keyword>
<feature type="compositionally biased region" description="Low complexity" evidence="10">
    <location>
        <begin position="204"/>
        <end position="224"/>
    </location>
</feature>
<gene>
    <name evidence="11" type="ORF">BCV70DRAFT_199409</name>
</gene>
<keyword evidence="5" id="KW-0648">Protein biosynthesis</keyword>
<keyword evidence="4" id="KW-0396">Initiation factor</keyword>
<dbReference type="InterPro" id="IPR042529">
    <property type="entry name" value="IF_2B-like_C"/>
</dbReference>
<dbReference type="Proteomes" id="UP000246740">
    <property type="component" value="Unassembled WGS sequence"/>
</dbReference>
<keyword evidence="12" id="KW-1185">Reference proteome</keyword>
<dbReference type="GO" id="GO:0016740">
    <property type="term" value="F:transferase activity"/>
    <property type="evidence" value="ECO:0007669"/>
    <property type="project" value="UniProtKB-KW"/>
</dbReference>
<proteinExistence type="inferred from homology"/>
<evidence type="ECO:0000256" key="6">
    <source>
        <dbReference type="ARBA" id="ARBA00044122"/>
    </source>
</evidence>
<dbReference type="InParanoid" id="A0A317XT39"/>
<dbReference type="Gene3D" id="3.40.50.10470">
    <property type="entry name" value="Translation initiation factor eif-2b, domain 2"/>
    <property type="match status" value="1"/>
</dbReference>
<protein>
    <recommendedName>
        <fullName evidence="6">Translation initiation factor eIF2B subunit beta</fullName>
    </recommendedName>
    <alternativeName>
        <fullName evidence="7">eIF2B GDP-GTP exchange factor subunit beta</fullName>
    </alternativeName>
</protein>
<dbReference type="PANTHER" id="PTHR45859:SF1">
    <property type="entry name" value="TRANSLATION INITIATION FACTOR EIF-2B SUBUNIT BETA"/>
    <property type="match status" value="1"/>
</dbReference>
<keyword evidence="11" id="KW-0808">Transferase</keyword>
<evidence type="ECO:0000256" key="4">
    <source>
        <dbReference type="ARBA" id="ARBA00022540"/>
    </source>
</evidence>
<comment type="similarity">
    <text evidence="2 9">Belongs to the eIF-2B alpha/beta/delta subunits family.</text>
</comment>
<evidence type="ECO:0000256" key="2">
    <source>
        <dbReference type="ARBA" id="ARBA00007251"/>
    </source>
</evidence>
<dbReference type="FunCoup" id="A0A317XT39">
    <property type="interactions" value="348"/>
</dbReference>
<reference evidence="11 12" key="1">
    <citation type="journal article" date="2018" name="Mol. Biol. Evol.">
        <title>Broad Genomic Sampling Reveals a Smut Pathogenic Ancestry of the Fungal Clade Ustilaginomycotina.</title>
        <authorList>
            <person name="Kijpornyongpan T."/>
            <person name="Mondo S.J."/>
            <person name="Barry K."/>
            <person name="Sandor L."/>
            <person name="Lee J."/>
            <person name="Lipzen A."/>
            <person name="Pangilinan J."/>
            <person name="LaButti K."/>
            <person name="Hainaut M."/>
            <person name="Henrissat B."/>
            <person name="Grigoriev I.V."/>
            <person name="Spatafora J.W."/>
            <person name="Aime M.C."/>
        </authorList>
    </citation>
    <scope>NUCLEOTIDE SEQUENCE [LARGE SCALE GENOMIC DNA]</scope>
    <source>
        <strain evidence="11 12">MCA 3645</strain>
    </source>
</reference>
<dbReference type="InterPro" id="IPR051855">
    <property type="entry name" value="eIF2B_beta_subunit"/>
</dbReference>
<comment type="subcellular location">
    <subcellularLocation>
        <location evidence="1">Cytoplasm</location>
        <location evidence="1">Cytosol</location>
    </subcellularLocation>
</comment>
<accession>A0A317XT39</accession>
<organism evidence="11 12">
    <name type="scientific">Testicularia cyperi</name>
    <dbReference type="NCBI Taxonomy" id="1882483"/>
    <lineage>
        <taxon>Eukaryota</taxon>
        <taxon>Fungi</taxon>
        <taxon>Dikarya</taxon>
        <taxon>Basidiomycota</taxon>
        <taxon>Ustilaginomycotina</taxon>
        <taxon>Ustilaginomycetes</taxon>
        <taxon>Ustilaginales</taxon>
        <taxon>Anthracoideaceae</taxon>
        <taxon>Testicularia</taxon>
    </lineage>
</organism>
<feature type="compositionally biased region" description="Low complexity" evidence="10">
    <location>
        <begin position="239"/>
        <end position="251"/>
    </location>
</feature>
<dbReference type="InterPro" id="IPR037171">
    <property type="entry name" value="NagB/RpiA_transferase-like"/>
</dbReference>
<evidence type="ECO:0000256" key="5">
    <source>
        <dbReference type="ARBA" id="ARBA00022917"/>
    </source>
</evidence>
<dbReference type="GO" id="GO:0005829">
    <property type="term" value="C:cytosol"/>
    <property type="evidence" value="ECO:0007669"/>
    <property type="project" value="UniProtKB-SubCell"/>
</dbReference>
<feature type="compositionally biased region" description="Low complexity" evidence="10">
    <location>
        <begin position="167"/>
        <end position="186"/>
    </location>
</feature>
<dbReference type="GO" id="GO:0005851">
    <property type="term" value="C:eukaryotic translation initiation factor 2B complex"/>
    <property type="evidence" value="ECO:0007669"/>
    <property type="project" value="TreeGrafter"/>
</dbReference>
<name>A0A317XT39_9BASI</name>